<comment type="similarity">
    <text evidence="1">Belongs to the protein kinase superfamily. CAMK Ser/Thr protein kinase family. PIM subfamily.</text>
</comment>
<keyword evidence="15" id="KW-1185">Reference proteome</keyword>
<dbReference type="InterPro" id="IPR051138">
    <property type="entry name" value="PIM_Ser/Thr_kinase"/>
</dbReference>
<evidence type="ECO:0000256" key="12">
    <source>
        <dbReference type="SAM" id="MobiDB-lite"/>
    </source>
</evidence>
<evidence type="ECO:0000256" key="2">
    <source>
        <dbReference type="ARBA" id="ARBA00012513"/>
    </source>
</evidence>
<accession>A0ABR3MI61</accession>
<name>A0ABR3MI61_9TELE</name>
<dbReference type="PROSITE" id="PS00108">
    <property type="entry name" value="PROTEIN_KINASE_ST"/>
    <property type="match status" value="1"/>
</dbReference>
<keyword evidence="5 10" id="KW-0547">Nucleotide-binding</keyword>
<keyword evidence="3 11" id="KW-0723">Serine/threonine-protein kinase</keyword>
<evidence type="ECO:0000256" key="8">
    <source>
        <dbReference type="ARBA" id="ARBA00047899"/>
    </source>
</evidence>
<keyword evidence="6" id="KW-0418">Kinase</keyword>
<feature type="compositionally biased region" description="Basic and acidic residues" evidence="12">
    <location>
        <begin position="100"/>
        <end position="131"/>
    </location>
</feature>
<dbReference type="InterPro" id="IPR008271">
    <property type="entry name" value="Ser/Thr_kinase_AS"/>
</dbReference>
<dbReference type="PROSITE" id="PS50011">
    <property type="entry name" value="PROTEIN_KINASE_DOM"/>
    <property type="match status" value="1"/>
</dbReference>
<dbReference type="PANTHER" id="PTHR22984">
    <property type="entry name" value="SERINE/THREONINE-PROTEIN KINASE PIM"/>
    <property type="match status" value="1"/>
</dbReference>
<feature type="domain" description="Protein kinase" evidence="13">
    <location>
        <begin position="200"/>
        <end position="456"/>
    </location>
</feature>
<protein>
    <recommendedName>
        <fullName evidence="2">non-specific serine/threonine protein kinase</fullName>
        <ecNumber evidence="2">2.7.11.1</ecNumber>
    </recommendedName>
</protein>
<dbReference type="Gene3D" id="1.10.510.10">
    <property type="entry name" value="Transferase(Phosphotransferase) domain 1"/>
    <property type="match status" value="1"/>
</dbReference>
<evidence type="ECO:0000259" key="13">
    <source>
        <dbReference type="PROSITE" id="PS50011"/>
    </source>
</evidence>
<evidence type="ECO:0000256" key="6">
    <source>
        <dbReference type="ARBA" id="ARBA00022777"/>
    </source>
</evidence>
<proteinExistence type="inferred from homology"/>
<evidence type="ECO:0000256" key="11">
    <source>
        <dbReference type="RuleBase" id="RU000304"/>
    </source>
</evidence>
<dbReference type="SUPFAM" id="SSF56112">
    <property type="entry name" value="Protein kinase-like (PK-like)"/>
    <property type="match status" value="1"/>
</dbReference>
<dbReference type="InterPro" id="IPR011009">
    <property type="entry name" value="Kinase-like_dom_sf"/>
</dbReference>
<evidence type="ECO:0000256" key="5">
    <source>
        <dbReference type="ARBA" id="ARBA00022741"/>
    </source>
</evidence>
<evidence type="ECO:0000256" key="4">
    <source>
        <dbReference type="ARBA" id="ARBA00022679"/>
    </source>
</evidence>
<dbReference type="PROSITE" id="PS00107">
    <property type="entry name" value="PROTEIN_KINASE_ATP"/>
    <property type="match status" value="1"/>
</dbReference>
<dbReference type="Proteomes" id="UP001558613">
    <property type="component" value="Unassembled WGS sequence"/>
</dbReference>
<gene>
    <name evidence="14" type="ORF">QQF64_005124</name>
</gene>
<dbReference type="SMART" id="SM00220">
    <property type="entry name" value="S_TKc"/>
    <property type="match status" value="1"/>
</dbReference>
<sequence>MGQRVTKVFPVNGEVYDHHHSTPPKPGTDMAEQHLHPCDEPPVDAGEGHAERREVEVRSEEERREEEEVEVRSEEERREEEEEVEVRSKEERREEEEEVEVRSKEKRREEVEERREEKVVEVRREEEKEEARSEEEERGEAWSQVEEEKKKRKKRFWRLPSFLRAARKRLNMICRGQTEVQLIEPSSPASSTDDDIMSRYELGDRLGVGGFGVVHEARRVEDGLRVAVKDVVKTHDMEYLTIPDHQNPLPMEIALTVLANKGPTAPGIIKLLDWQDQRDNYVMVLECPSPCENLCSFLEGNGDRLNEGLVRHIMRQATQAARTCCRRGVFHGDVKLENFIVSKDTLEVKLIDFGCGDLMRKSAYTTLYGTMEYYPPEYRIKGKYRGKPALSWSLGVILFTMLCGRFPTDKDLRKTELNLWSEPGLSEDCCRLICSLLQPRPKRRLRLGKILCHDWFKVSV</sequence>
<feature type="compositionally biased region" description="Basic and acidic residues" evidence="12">
    <location>
        <begin position="46"/>
        <end position="62"/>
    </location>
</feature>
<dbReference type="EC" id="2.7.11.1" evidence="2"/>
<keyword evidence="7 10" id="KW-0067">ATP-binding</keyword>
<dbReference type="Gene3D" id="3.30.200.20">
    <property type="entry name" value="Phosphorylase Kinase, domain 1"/>
    <property type="match status" value="1"/>
</dbReference>
<organism evidence="14 15">
    <name type="scientific">Cirrhinus molitorella</name>
    <name type="common">mud carp</name>
    <dbReference type="NCBI Taxonomy" id="172907"/>
    <lineage>
        <taxon>Eukaryota</taxon>
        <taxon>Metazoa</taxon>
        <taxon>Chordata</taxon>
        <taxon>Craniata</taxon>
        <taxon>Vertebrata</taxon>
        <taxon>Euteleostomi</taxon>
        <taxon>Actinopterygii</taxon>
        <taxon>Neopterygii</taxon>
        <taxon>Teleostei</taxon>
        <taxon>Ostariophysi</taxon>
        <taxon>Cypriniformes</taxon>
        <taxon>Cyprinidae</taxon>
        <taxon>Labeoninae</taxon>
        <taxon>Labeonini</taxon>
        <taxon>Cirrhinus</taxon>
    </lineage>
</organism>
<evidence type="ECO:0000256" key="3">
    <source>
        <dbReference type="ARBA" id="ARBA00022527"/>
    </source>
</evidence>
<evidence type="ECO:0000256" key="9">
    <source>
        <dbReference type="ARBA" id="ARBA00048679"/>
    </source>
</evidence>
<dbReference type="Pfam" id="PF00069">
    <property type="entry name" value="Pkinase"/>
    <property type="match status" value="1"/>
</dbReference>
<feature type="binding site" evidence="10">
    <location>
        <position position="229"/>
    </location>
    <ligand>
        <name>ATP</name>
        <dbReference type="ChEBI" id="CHEBI:30616"/>
    </ligand>
</feature>
<comment type="caution">
    <text evidence="14">The sequence shown here is derived from an EMBL/GenBank/DDBJ whole genome shotgun (WGS) entry which is preliminary data.</text>
</comment>
<evidence type="ECO:0000256" key="10">
    <source>
        <dbReference type="PROSITE-ProRule" id="PRU10141"/>
    </source>
</evidence>
<keyword evidence="4" id="KW-0808">Transferase</keyword>
<dbReference type="InterPro" id="IPR017441">
    <property type="entry name" value="Protein_kinase_ATP_BS"/>
</dbReference>
<dbReference type="EMBL" id="JAYMGO010000012">
    <property type="protein sequence ID" value="KAL1264769.1"/>
    <property type="molecule type" value="Genomic_DNA"/>
</dbReference>
<feature type="region of interest" description="Disordered" evidence="12">
    <location>
        <begin position="1"/>
        <end position="144"/>
    </location>
</feature>
<comment type="catalytic activity">
    <reaction evidence="8">
        <text>L-threonyl-[protein] + ATP = O-phospho-L-threonyl-[protein] + ADP + H(+)</text>
        <dbReference type="Rhea" id="RHEA:46608"/>
        <dbReference type="Rhea" id="RHEA-COMP:11060"/>
        <dbReference type="Rhea" id="RHEA-COMP:11605"/>
        <dbReference type="ChEBI" id="CHEBI:15378"/>
        <dbReference type="ChEBI" id="CHEBI:30013"/>
        <dbReference type="ChEBI" id="CHEBI:30616"/>
        <dbReference type="ChEBI" id="CHEBI:61977"/>
        <dbReference type="ChEBI" id="CHEBI:456216"/>
        <dbReference type="EC" id="2.7.11.1"/>
    </reaction>
</comment>
<evidence type="ECO:0000256" key="1">
    <source>
        <dbReference type="ARBA" id="ARBA00005505"/>
    </source>
</evidence>
<evidence type="ECO:0000313" key="14">
    <source>
        <dbReference type="EMBL" id="KAL1264769.1"/>
    </source>
</evidence>
<dbReference type="InterPro" id="IPR000719">
    <property type="entry name" value="Prot_kinase_dom"/>
</dbReference>
<dbReference type="PANTHER" id="PTHR22984:SF11">
    <property type="entry name" value="AURORA KINASE-RELATED"/>
    <property type="match status" value="1"/>
</dbReference>
<evidence type="ECO:0000313" key="15">
    <source>
        <dbReference type="Proteomes" id="UP001558613"/>
    </source>
</evidence>
<comment type="catalytic activity">
    <reaction evidence="9">
        <text>L-seryl-[protein] + ATP = O-phospho-L-seryl-[protein] + ADP + H(+)</text>
        <dbReference type="Rhea" id="RHEA:17989"/>
        <dbReference type="Rhea" id="RHEA-COMP:9863"/>
        <dbReference type="Rhea" id="RHEA-COMP:11604"/>
        <dbReference type="ChEBI" id="CHEBI:15378"/>
        <dbReference type="ChEBI" id="CHEBI:29999"/>
        <dbReference type="ChEBI" id="CHEBI:30616"/>
        <dbReference type="ChEBI" id="CHEBI:83421"/>
        <dbReference type="ChEBI" id="CHEBI:456216"/>
        <dbReference type="EC" id="2.7.11.1"/>
    </reaction>
</comment>
<evidence type="ECO:0000256" key="7">
    <source>
        <dbReference type="ARBA" id="ARBA00022840"/>
    </source>
</evidence>
<reference evidence="14 15" key="1">
    <citation type="submission" date="2023-09" db="EMBL/GenBank/DDBJ databases">
        <authorList>
            <person name="Wang M."/>
        </authorList>
    </citation>
    <scope>NUCLEOTIDE SEQUENCE [LARGE SCALE GENOMIC DNA]</scope>
    <source>
        <strain evidence="14">GT-2023</strain>
        <tissue evidence="14">Liver</tissue>
    </source>
</reference>